<sequence>MTVQPWGNVVAARCGDAACGFGRSRRDVTVKAVSRERKDLDWAWNDCFAVHAALGDMECEETHGPTYEGGGGVDEDVDEQKKGATDVDDETGDERRVIMANRPGALGCR</sequence>
<gene>
    <name evidence="2" type="ORF">ColSpa_08865</name>
</gene>
<dbReference type="Proteomes" id="UP001055115">
    <property type="component" value="Unassembled WGS sequence"/>
</dbReference>
<evidence type="ECO:0000313" key="3">
    <source>
        <dbReference type="Proteomes" id="UP001055115"/>
    </source>
</evidence>
<dbReference type="AlphaFoldDB" id="A0AA37PAK0"/>
<evidence type="ECO:0000313" key="2">
    <source>
        <dbReference type="EMBL" id="GKT48684.1"/>
    </source>
</evidence>
<dbReference type="EMBL" id="BQXU01000024">
    <property type="protein sequence ID" value="GKT48684.1"/>
    <property type="molecule type" value="Genomic_DNA"/>
</dbReference>
<comment type="caution">
    <text evidence="2">The sequence shown here is derived from an EMBL/GenBank/DDBJ whole genome shotgun (WGS) entry which is preliminary data.</text>
</comment>
<protein>
    <submittedName>
        <fullName evidence="2">Uncharacterized protein</fullName>
    </submittedName>
</protein>
<name>A0AA37PAK0_9PEZI</name>
<evidence type="ECO:0000256" key="1">
    <source>
        <dbReference type="SAM" id="MobiDB-lite"/>
    </source>
</evidence>
<dbReference type="RefSeq" id="XP_049131034.1">
    <property type="nucleotide sequence ID" value="XM_049275077.1"/>
</dbReference>
<proteinExistence type="predicted"/>
<keyword evidence="3" id="KW-1185">Reference proteome</keyword>
<feature type="region of interest" description="Disordered" evidence="1">
    <location>
        <begin position="61"/>
        <end position="93"/>
    </location>
</feature>
<reference evidence="2 3" key="1">
    <citation type="submission" date="2022-03" db="EMBL/GenBank/DDBJ databases">
        <title>Genome data of Colletotrichum spp.</title>
        <authorList>
            <person name="Utami Y.D."/>
            <person name="Hiruma K."/>
        </authorList>
    </citation>
    <scope>NUCLEOTIDE SEQUENCE [LARGE SCALE GENOMIC DNA]</scope>
    <source>
        <strain evidence="2 3">MAFF 239500</strain>
    </source>
</reference>
<organism evidence="2 3">
    <name type="scientific">Colletotrichum spaethianum</name>
    <dbReference type="NCBI Taxonomy" id="700344"/>
    <lineage>
        <taxon>Eukaryota</taxon>
        <taxon>Fungi</taxon>
        <taxon>Dikarya</taxon>
        <taxon>Ascomycota</taxon>
        <taxon>Pezizomycotina</taxon>
        <taxon>Sordariomycetes</taxon>
        <taxon>Hypocreomycetidae</taxon>
        <taxon>Glomerellales</taxon>
        <taxon>Glomerellaceae</taxon>
        <taxon>Colletotrichum</taxon>
        <taxon>Colletotrichum spaethianum species complex</taxon>
    </lineage>
</organism>
<dbReference type="GeneID" id="73329667"/>
<accession>A0AA37PAK0</accession>